<dbReference type="AlphaFoldDB" id="A0A6S9CRZ6"/>
<dbReference type="GO" id="GO:0016020">
    <property type="term" value="C:membrane"/>
    <property type="evidence" value="ECO:0007669"/>
    <property type="project" value="InterPro"/>
</dbReference>
<comment type="function">
    <text evidence="1">The light-harvesting complex (LHC) functions as a light receptor, it captures and delivers excitation energy to photosystems with which it is closely associated. Energy is transferred from the carotenoid and chlorophyll C (or B) to chlorophyll A and the photosynthetic reaction centers where it is used to synthesize ATP and reducing power.</text>
</comment>
<dbReference type="Pfam" id="PF00504">
    <property type="entry name" value="Chloroa_b-bind"/>
    <property type="match status" value="1"/>
</dbReference>
<feature type="binding site" evidence="8">
    <location>
        <position position="62"/>
    </location>
    <ligand>
        <name>chlorophyll a</name>
        <dbReference type="ChEBI" id="CHEBI:58416"/>
        <label>1</label>
    </ligand>
</feature>
<evidence type="ECO:0000256" key="6">
    <source>
        <dbReference type="ARBA" id="ARBA00022640"/>
    </source>
</evidence>
<evidence type="ECO:0000256" key="8">
    <source>
        <dbReference type="PIRSR" id="PIRSR601344-1"/>
    </source>
</evidence>
<feature type="binding site" evidence="8">
    <location>
        <position position="171"/>
    </location>
    <ligand>
        <name>chlorophyll a</name>
        <dbReference type="ChEBI" id="CHEBI:58416"/>
        <label>1</label>
    </ligand>
</feature>
<dbReference type="GO" id="GO:0030076">
    <property type="term" value="C:light-harvesting complex"/>
    <property type="evidence" value="ECO:0007669"/>
    <property type="project" value="UniProtKB-KW"/>
</dbReference>
<dbReference type="InterPro" id="IPR022796">
    <property type="entry name" value="Chloroa_b-bind"/>
</dbReference>
<dbReference type="SUPFAM" id="SSF103511">
    <property type="entry name" value="Chlorophyll a-b binding protein"/>
    <property type="match status" value="1"/>
</dbReference>
<evidence type="ECO:0000256" key="9">
    <source>
        <dbReference type="SAM" id="SignalP"/>
    </source>
</evidence>
<name>A0A6S9CRZ6_9STRA</name>
<keyword evidence="7" id="KW-0437">Light-harvesting polypeptide</keyword>
<protein>
    <recommendedName>
        <fullName evidence="11">Plastid light harvesting protein</fullName>
    </recommendedName>
</protein>
<keyword evidence="6" id="KW-0934">Plastid</keyword>
<dbReference type="Gene3D" id="1.10.3460.10">
    <property type="entry name" value="Chlorophyll a/b binding protein domain"/>
    <property type="match status" value="1"/>
</dbReference>
<comment type="similarity">
    <text evidence="3">Belongs to the fucoxanthin chlorophyll protein family.</text>
</comment>
<dbReference type="PANTHER" id="PTHR21649">
    <property type="entry name" value="CHLOROPHYLL A/B BINDING PROTEIN"/>
    <property type="match status" value="1"/>
</dbReference>
<reference evidence="10" key="1">
    <citation type="submission" date="2021-01" db="EMBL/GenBank/DDBJ databases">
        <authorList>
            <person name="Corre E."/>
            <person name="Pelletier E."/>
            <person name="Niang G."/>
            <person name="Scheremetjew M."/>
            <person name="Finn R."/>
            <person name="Kale V."/>
            <person name="Holt S."/>
            <person name="Cochrane G."/>
            <person name="Meng A."/>
            <person name="Brown T."/>
            <person name="Cohen L."/>
        </authorList>
    </citation>
    <scope>NUCLEOTIDE SEQUENCE</scope>
    <source>
        <strain evidence="10">GSO104</strain>
    </source>
</reference>
<dbReference type="GO" id="GO:0009507">
    <property type="term" value="C:chloroplast"/>
    <property type="evidence" value="ECO:0007669"/>
    <property type="project" value="UniProtKB-SubCell"/>
</dbReference>
<accession>A0A6S9CRZ6</accession>
<keyword evidence="8" id="KW-0148">Chlorophyll</keyword>
<evidence type="ECO:0000256" key="3">
    <source>
        <dbReference type="ARBA" id="ARBA00005933"/>
    </source>
</evidence>
<comment type="subcellular location">
    <subcellularLocation>
        <location evidence="2">Plastid</location>
        <location evidence="2">Chloroplast</location>
    </subcellularLocation>
</comment>
<organism evidence="10">
    <name type="scientific">Ditylum brightwellii</name>
    <dbReference type="NCBI Taxonomy" id="49249"/>
    <lineage>
        <taxon>Eukaryota</taxon>
        <taxon>Sar</taxon>
        <taxon>Stramenopiles</taxon>
        <taxon>Ochrophyta</taxon>
        <taxon>Bacillariophyta</taxon>
        <taxon>Mediophyceae</taxon>
        <taxon>Lithodesmiophycidae</taxon>
        <taxon>Lithodesmiales</taxon>
        <taxon>Lithodesmiaceae</taxon>
        <taxon>Ditylum</taxon>
    </lineage>
</organism>
<feature type="binding site" evidence="8">
    <location>
        <position position="174"/>
    </location>
    <ligand>
        <name>chlorophyll a</name>
        <dbReference type="ChEBI" id="CHEBI:58416"/>
        <label>1</label>
    </ligand>
</feature>
<evidence type="ECO:0008006" key="11">
    <source>
        <dbReference type="Google" id="ProtNLM"/>
    </source>
</evidence>
<feature type="signal peptide" evidence="9">
    <location>
        <begin position="1"/>
        <end position="19"/>
    </location>
</feature>
<feature type="chain" id="PRO_5030159534" description="Plastid light harvesting protein" evidence="9">
    <location>
        <begin position="20"/>
        <end position="199"/>
    </location>
</feature>
<evidence type="ECO:0000313" key="10">
    <source>
        <dbReference type="EMBL" id="CAE4659297.1"/>
    </source>
</evidence>
<dbReference type="GO" id="GO:0009765">
    <property type="term" value="P:photosynthesis, light harvesting"/>
    <property type="evidence" value="ECO:0007669"/>
    <property type="project" value="InterPro"/>
</dbReference>
<keyword evidence="5" id="KW-0602">Photosynthesis</keyword>
<feature type="binding site" description="axial binding residue" evidence="8">
    <location>
        <position position="79"/>
    </location>
    <ligand>
        <name>chlorophyll b</name>
        <dbReference type="ChEBI" id="CHEBI:61721"/>
        <label>1</label>
    </ligand>
    <ligandPart>
        <name>Mg</name>
        <dbReference type="ChEBI" id="CHEBI:25107"/>
    </ligandPart>
</feature>
<feature type="binding site" evidence="8">
    <location>
        <position position="74"/>
    </location>
    <ligand>
        <name>chlorophyll a</name>
        <dbReference type="ChEBI" id="CHEBI:58416"/>
        <label>1</label>
    </ligand>
</feature>
<dbReference type="EMBL" id="HBNS01056042">
    <property type="protein sequence ID" value="CAE4659297.1"/>
    <property type="molecule type" value="Transcribed_RNA"/>
</dbReference>
<evidence type="ECO:0000256" key="1">
    <source>
        <dbReference type="ARBA" id="ARBA00004022"/>
    </source>
</evidence>
<evidence type="ECO:0000256" key="7">
    <source>
        <dbReference type="ARBA" id="ARBA00023243"/>
    </source>
</evidence>
<dbReference type="InterPro" id="IPR001344">
    <property type="entry name" value="Chloro_AB-bd_pln"/>
</dbReference>
<evidence type="ECO:0000256" key="5">
    <source>
        <dbReference type="ARBA" id="ARBA00022531"/>
    </source>
</evidence>
<keyword evidence="8" id="KW-0157">Chromophore</keyword>
<proteinExistence type="inferred from homology"/>
<feature type="binding site" description="axial binding residue" evidence="8">
    <location>
        <position position="37"/>
    </location>
    <ligand>
        <name>chlorophyll b</name>
        <dbReference type="ChEBI" id="CHEBI:61721"/>
        <label>1</label>
    </ligand>
    <ligandPart>
        <name>Mg</name>
        <dbReference type="ChEBI" id="CHEBI:25107"/>
    </ligandPart>
</feature>
<keyword evidence="4" id="KW-0150">Chloroplast</keyword>
<sequence length="199" mass="21421">MKSFSVVALFAALAGSADAFAPVSSSRASTSLKAQTYNPELEGMSGVTVETGNKVFDPLFLSNWVPPQFAREAEIANGRSAMLATVGWIWPATFGTFESNDVTTTDPIDAIMQADPQWWAQFVIFCAVIEGIKYRGKMQGKSYCGPGEPCIDWSNSYPADEAGRAKIHEQELKNGRLAMIGFAGFMAAHFIPGSVPIAP</sequence>
<keyword evidence="9" id="KW-0732">Signal</keyword>
<evidence type="ECO:0000256" key="4">
    <source>
        <dbReference type="ARBA" id="ARBA00022528"/>
    </source>
</evidence>
<dbReference type="GO" id="GO:0016168">
    <property type="term" value="F:chlorophyll binding"/>
    <property type="evidence" value="ECO:0007669"/>
    <property type="project" value="UniProtKB-KW"/>
</dbReference>
<evidence type="ECO:0000256" key="2">
    <source>
        <dbReference type="ARBA" id="ARBA00004229"/>
    </source>
</evidence>
<feature type="binding site" description="axial binding residue" evidence="8">
    <location>
        <position position="176"/>
    </location>
    <ligand>
        <name>chlorophyll b</name>
        <dbReference type="ChEBI" id="CHEBI:61721"/>
        <label>3</label>
    </ligand>
    <ligandPart>
        <name>Mg</name>
        <dbReference type="ChEBI" id="CHEBI:25107"/>
    </ligandPart>
</feature>
<gene>
    <name evidence="10" type="ORF">DBRI00130_LOCUS40456</name>
</gene>